<protein>
    <submittedName>
        <fullName evidence="1">Uncharacterized protein</fullName>
    </submittedName>
</protein>
<accession>A0A645B3E5</accession>
<reference evidence="1" key="1">
    <citation type="submission" date="2019-08" db="EMBL/GenBank/DDBJ databases">
        <authorList>
            <person name="Kucharzyk K."/>
            <person name="Murdoch R.W."/>
            <person name="Higgins S."/>
            <person name="Loffler F."/>
        </authorList>
    </citation>
    <scope>NUCLEOTIDE SEQUENCE</scope>
</reference>
<evidence type="ECO:0000313" key="1">
    <source>
        <dbReference type="EMBL" id="MPM59945.1"/>
    </source>
</evidence>
<comment type="caution">
    <text evidence="1">The sequence shown here is derived from an EMBL/GenBank/DDBJ whole genome shotgun (WGS) entry which is preliminary data.</text>
</comment>
<organism evidence="1">
    <name type="scientific">bioreactor metagenome</name>
    <dbReference type="NCBI Taxonomy" id="1076179"/>
    <lineage>
        <taxon>unclassified sequences</taxon>
        <taxon>metagenomes</taxon>
        <taxon>ecological metagenomes</taxon>
    </lineage>
</organism>
<sequence length="92" mass="10051">MSSAYSVSILSLSAKFDIQSFPGEITFVPQNLRVLTAYLHISSLETRLSGAKVISLMPLTIAFSLQKTTSLESQSIKLLLERVIPVEPVAAR</sequence>
<dbReference type="AlphaFoldDB" id="A0A645B3E5"/>
<dbReference type="EMBL" id="VSSQ01017540">
    <property type="protein sequence ID" value="MPM59945.1"/>
    <property type="molecule type" value="Genomic_DNA"/>
</dbReference>
<gene>
    <name evidence="1" type="ORF">SDC9_106791</name>
</gene>
<name>A0A645B3E5_9ZZZZ</name>
<proteinExistence type="predicted"/>